<gene>
    <name evidence="7" type="ORF">CDAUBV1_LOCUS343</name>
</gene>
<feature type="compositionally biased region" description="Basic and acidic residues" evidence="5">
    <location>
        <begin position="1267"/>
        <end position="1283"/>
    </location>
</feature>
<feature type="compositionally biased region" description="Polar residues" evidence="5">
    <location>
        <begin position="274"/>
        <end position="284"/>
    </location>
</feature>
<feature type="compositionally biased region" description="Low complexity" evidence="5">
    <location>
        <begin position="1518"/>
        <end position="1546"/>
    </location>
</feature>
<dbReference type="GO" id="GO:0007155">
    <property type="term" value="P:cell adhesion"/>
    <property type="evidence" value="ECO:0007669"/>
    <property type="project" value="TreeGrafter"/>
</dbReference>
<comment type="caution">
    <text evidence="7">The sequence shown here is derived from an EMBL/GenBank/DDBJ whole genome shotgun (WGS) entry which is preliminary data.</text>
</comment>
<feature type="compositionally biased region" description="Basic and acidic residues" evidence="5">
    <location>
        <begin position="458"/>
        <end position="467"/>
    </location>
</feature>
<feature type="compositionally biased region" description="Pro residues" evidence="5">
    <location>
        <begin position="243"/>
        <end position="252"/>
    </location>
</feature>
<name>A0AAV2SZ87_CALDB</name>
<dbReference type="Pfam" id="PF00595">
    <property type="entry name" value="PDZ"/>
    <property type="match status" value="2"/>
</dbReference>
<feature type="region of interest" description="Disordered" evidence="5">
    <location>
        <begin position="1485"/>
        <end position="1546"/>
    </location>
</feature>
<dbReference type="GO" id="GO:0005912">
    <property type="term" value="C:adherens junction"/>
    <property type="evidence" value="ECO:0007669"/>
    <property type="project" value="TreeGrafter"/>
</dbReference>
<feature type="compositionally biased region" description="Polar residues" evidence="5">
    <location>
        <begin position="594"/>
        <end position="607"/>
    </location>
</feature>
<feature type="region of interest" description="Disordered" evidence="5">
    <location>
        <begin position="1"/>
        <end position="59"/>
    </location>
</feature>
<feature type="region of interest" description="Disordered" evidence="5">
    <location>
        <begin position="1159"/>
        <end position="1189"/>
    </location>
</feature>
<dbReference type="Pfam" id="PF12053">
    <property type="entry name" value="Par3_HAL_N_term"/>
    <property type="match status" value="1"/>
</dbReference>
<evidence type="ECO:0000256" key="1">
    <source>
        <dbReference type="ARBA" id="ARBA00005358"/>
    </source>
</evidence>
<feature type="compositionally biased region" description="Polar residues" evidence="5">
    <location>
        <begin position="219"/>
        <end position="236"/>
    </location>
</feature>
<accession>A0AAV2SZ87</accession>
<feature type="region of interest" description="Disordered" evidence="5">
    <location>
        <begin position="213"/>
        <end position="326"/>
    </location>
</feature>
<keyword evidence="4" id="KW-0131">Cell cycle</keyword>
<evidence type="ECO:0000256" key="5">
    <source>
        <dbReference type="SAM" id="MobiDB-lite"/>
    </source>
</evidence>
<dbReference type="GO" id="GO:0045197">
    <property type="term" value="P:establishment or maintenance of epithelial cell apical/basal polarity"/>
    <property type="evidence" value="ECO:0007669"/>
    <property type="project" value="TreeGrafter"/>
</dbReference>
<feature type="compositionally biased region" description="Low complexity" evidence="5">
    <location>
        <begin position="137"/>
        <end position="158"/>
    </location>
</feature>
<dbReference type="GO" id="GO:0051301">
    <property type="term" value="P:cell division"/>
    <property type="evidence" value="ECO:0007669"/>
    <property type="project" value="UniProtKB-KW"/>
</dbReference>
<feature type="region of interest" description="Disordered" evidence="5">
    <location>
        <begin position="454"/>
        <end position="496"/>
    </location>
</feature>
<dbReference type="GO" id="GO:0043296">
    <property type="term" value="C:apical junction complex"/>
    <property type="evidence" value="ECO:0007669"/>
    <property type="project" value="TreeGrafter"/>
</dbReference>
<feature type="domain" description="PDZ" evidence="6">
    <location>
        <begin position="1304"/>
        <end position="1340"/>
    </location>
</feature>
<evidence type="ECO:0000259" key="6">
    <source>
        <dbReference type="PROSITE" id="PS50106"/>
    </source>
</evidence>
<proteinExistence type="inferred from homology"/>
<dbReference type="PANTHER" id="PTHR16484">
    <property type="entry name" value="PARTITIONING DEFECTIVE 3 RELATED"/>
    <property type="match status" value="1"/>
</dbReference>
<keyword evidence="2" id="KW-0132">Cell division</keyword>
<dbReference type="InterPro" id="IPR036034">
    <property type="entry name" value="PDZ_sf"/>
</dbReference>
<feature type="compositionally biased region" description="Basic residues" evidence="5">
    <location>
        <begin position="568"/>
        <end position="578"/>
    </location>
</feature>
<organism evidence="7 8">
    <name type="scientific">Calicophoron daubneyi</name>
    <name type="common">Rumen fluke</name>
    <name type="synonym">Paramphistomum daubneyi</name>
    <dbReference type="NCBI Taxonomy" id="300641"/>
    <lineage>
        <taxon>Eukaryota</taxon>
        <taxon>Metazoa</taxon>
        <taxon>Spiralia</taxon>
        <taxon>Lophotrochozoa</taxon>
        <taxon>Platyhelminthes</taxon>
        <taxon>Trematoda</taxon>
        <taxon>Digenea</taxon>
        <taxon>Plagiorchiida</taxon>
        <taxon>Pronocephalata</taxon>
        <taxon>Paramphistomoidea</taxon>
        <taxon>Paramphistomidae</taxon>
        <taxon>Calicophoron</taxon>
    </lineage>
</organism>
<dbReference type="PROSITE" id="PS50106">
    <property type="entry name" value="PDZ"/>
    <property type="match status" value="2"/>
</dbReference>
<feature type="region of interest" description="Disordered" evidence="5">
    <location>
        <begin position="1435"/>
        <end position="1472"/>
    </location>
</feature>
<feature type="compositionally biased region" description="Basic and acidic residues" evidence="5">
    <location>
        <begin position="864"/>
        <end position="875"/>
    </location>
</feature>
<keyword evidence="3" id="KW-0677">Repeat</keyword>
<feature type="compositionally biased region" description="Polar residues" evidence="5">
    <location>
        <begin position="105"/>
        <end position="117"/>
    </location>
</feature>
<feature type="region of interest" description="Disordered" evidence="5">
    <location>
        <begin position="731"/>
        <end position="751"/>
    </location>
</feature>
<evidence type="ECO:0000256" key="3">
    <source>
        <dbReference type="ARBA" id="ARBA00022737"/>
    </source>
</evidence>
<feature type="region of interest" description="Disordered" evidence="5">
    <location>
        <begin position="790"/>
        <end position="875"/>
    </location>
</feature>
<dbReference type="SUPFAM" id="SSF50156">
    <property type="entry name" value="PDZ domain-like"/>
    <property type="match status" value="2"/>
</dbReference>
<feature type="compositionally biased region" description="Basic and acidic residues" evidence="5">
    <location>
        <begin position="43"/>
        <end position="55"/>
    </location>
</feature>
<dbReference type="GO" id="GO:0000226">
    <property type="term" value="P:microtubule cytoskeleton organization"/>
    <property type="evidence" value="ECO:0007669"/>
    <property type="project" value="TreeGrafter"/>
</dbReference>
<dbReference type="InterPro" id="IPR052213">
    <property type="entry name" value="PAR3"/>
</dbReference>
<evidence type="ECO:0000256" key="2">
    <source>
        <dbReference type="ARBA" id="ARBA00022618"/>
    </source>
</evidence>
<evidence type="ECO:0000313" key="8">
    <source>
        <dbReference type="Proteomes" id="UP001497525"/>
    </source>
</evidence>
<dbReference type="EMBL" id="CAXLJL010000001">
    <property type="protein sequence ID" value="CAL5129423.1"/>
    <property type="molecule type" value="Genomic_DNA"/>
</dbReference>
<feature type="compositionally biased region" description="Low complexity" evidence="5">
    <location>
        <begin position="301"/>
        <end position="310"/>
    </location>
</feature>
<dbReference type="Proteomes" id="UP001497525">
    <property type="component" value="Unassembled WGS sequence"/>
</dbReference>
<sequence>MEIGKHQVGSGTPQIVSEPRVLEKSDSVSRTAKCTPAPADDFPDSRARTKLKDSRSSNFGDDGCCCEVDALTLARDGGILDWDDKVIDVLDDRELLIAHFHMKATTSNTSSDQSSPLSFGGMGSGRVRCNGEDRSSSVEASPNSENSANPNSQSNSQLLSDLSQLTNRAQVKELVDKLNRDRLHERNTLAALTTAPVIAVTGLSESSLASTHAACHPPSISQSVPTLPTACQSTSNVFSSLPSVPPPPPPLRFPKQVQLASDGQEQSKEGSDGTGATSSISTFRASGLRANRPAPPPPPLASAAAAAHVVPPHPPNRATIDTSTSPEVNRVGTLDIGMVDFAGIRSDLSEKVNVTDLTGRPAPTDVSRLICSHFKSISSCVPQSTAGQHTCTVSHLPQPSCYSAVCSIPPPIAAPIRLIYPLSPLPPPPVPTASGFGADYDLTLDQSILSTVPEEDTDHCSNSEGRRTVSPPPFPPCVTSNTTVGTVTTSTASPPTSFPLPSKLSISLPKLAYSERDYFHQSPPCDNNSAQFARTEQAPSFLLNFGPSSLTSDGLSGDQVLSATCPRPNRKVKRRRVPRPPPPPPPVPPPLYSSCDSPAGSRSSTCSEGDESAGGLHTYETSTVCRRPLRTAPDSSLGDQGGSAELKSGRRLMEQGTEAKKKSVAGVFKEDAGELSSIPPSTVNGTPGTAQSLQSTSPLNFLSPKQNLPVHWTTPADFIPGYSLQELAEAERSMNAENTSPKERSGKHERQFSLEEDHLLAMKPAPPKRSPFTTLTGLSFLSSLKKEGDEAFDRKTGGSGAGRGGCHSDDDIGNGEGVVMGAGSSESSQGVRAADGYASPHSSDTTNDREGDRSSLTPEEDSEETRRRDAAAEDEVLHMTELLSKRRESEARRHLMMAELEADMERDHRLRAAATAMALAAVSNISPARKARANRYDAHGHYGRATHHHIHGSHQHPTSAHSAHHREMLTEEDFAIAITKTSAGLGFSLTTRPLVRPQAGSSDRTSGSGINQTEEPTAIYVKNILPGGAALKDGQLRLGDRLIRVDDQEVAGKTQAQIVQMLRVKPVGSVVKLVIRRTLSVYDPKKSTSGCPVCLTYSSGPVKPCSENCPFAVVGSPSSLAHRQQHQHQQLPTDVTSISQRIHSHSPFCHTLSASKLQRSSLQSRQQSSERPTFRCASPTLPHRGSSIFDNLSDTPSTLDYPPFSDVLIFRLDIPLFSTPTSIPTPSTTAVSTPSTTSGHSHTVSSTTSRHMRLGVSVRETSSSRVAKMEEQRLSEPSERSARLDRFSTDRRNEVCGCESVTDSIYGGVLVKGVIEGGAAHKDGRLRIGDELLEVNGVPLVNAINPLSLLRSVLRQLTSPSAERTKSESANEDQITRVAGSSQGVKDKTPVPVVELLIARQTHHRRSASGHTLASNSEFWTETSSTGTTMTRTTCVSASQHHPLQGGGVVNTSPVHSDHGGGGEETSSSSHAVQIAADVHSEVVENEPGVPDESGSTEKPSQSSAASSNQITTVVSRPPAKTTPAATQPHPPVSTSSVNVPSTKPC</sequence>
<dbReference type="PANTHER" id="PTHR16484:SF17">
    <property type="entry name" value="BAZOOKA, ISOFORM B"/>
    <property type="match status" value="1"/>
</dbReference>
<feature type="region of interest" description="Disordered" evidence="5">
    <location>
        <begin position="105"/>
        <end position="158"/>
    </location>
</feature>
<feature type="compositionally biased region" description="Polar residues" evidence="5">
    <location>
        <begin position="1497"/>
        <end position="1515"/>
    </location>
</feature>
<dbReference type="GO" id="GO:0051660">
    <property type="term" value="P:establishment of centrosome localization"/>
    <property type="evidence" value="ECO:0007669"/>
    <property type="project" value="TreeGrafter"/>
</dbReference>
<feature type="compositionally biased region" description="Low complexity" evidence="5">
    <location>
        <begin position="1159"/>
        <end position="1171"/>
    </location>
</feature>
<dbReference type="CDD" id="cd00136">
    <property type="entry name" value="PDZ_canonical"/>
    <property type="match status" value="1"/>
</dbReference>
<dbReference type="GO" id="GO:0005938">
    <property type="term" value="C:cell cortex"/>
    <property type="evidence" value="ECO:0007669"/>
    <property type="project" value="TreeGrafter"/>
</dbReference>
<feature type="compositionally biased region" description="Pro residues" evidence="5">
    <location>
        <begin position="579"/>
        <end position="591"/>
    </location>
</feature>
<feature type="region of interest" description="Disordered" evidence="5">
    <location>
        <begin position="1224"/>
        <end position="1283"/>
    </location>
</feature>
<dbReference type="GO" id="GO:0035091">
    <property type="term" value="F:phosphatidylinositol binding"/>
    <property type="evidence" value="ECO:0007669"/>
    <property type="project" value="TreeGrafter"/>
</dbReference>
<evidence type="ECO:0000313" key="7">
    <source>
        <dbReference type="EMBL" id="CAL5129423.1"/>
    </source>
</evidence>
<dbReference type="Gene3D" id="3.10.20.90">
    <property type="entry name" value="Phosphatidylinositol 3-kinase Catalytic Subunit, Chain A, domain 1"/>
    <property type="match status" value="1"/>
</dbReference>
<feature type="compositionally biased region" description="Basic and acidic residues" evidence="5">
    <location>
        <begin position="647"/>
        <end position="661"/>
    </location>
</feature>
<dbReference type="GO" id="GO:0016324">
    <property type="term" value="C:apical plasma membrane"/>
    <property type="evidence" value="ECO:0007669"/>
    <property type="project" value="TreeGrafter"/>
</dbReference>
<feature type="compositionally biased region" description="Polar residues" evidence="5">
    <location>
        <begin position="678"/>
        <end position="695"/>
    </location>
</feature>
<evidence type="ECO:0000256" key="4">
    <source>
        <dbReference type="ARBA" id="ARBA00023306"/>
    </source>
</evidence>
<comment type="similarity">
    <text evidence="1">Belongs to the PAR3 family.</text>
</comment>
<feature type="domain" description="PDZ" evidence="6">
    <location>
        <begin position="975"/>
        <end position="1063"/>
    </location>
</feature>
<dbReference type="SMART" id="SM00228">
    <property type="entry name" value="PDZ"/>
    <property type="match status" value="2"/>
</dbReference>
<feature type="compositionally biased region" description="Low complexity" evidence="5">
    <location>
        <begin position="478"/>
        <end position="496"/>
    </location>
</feature>
<dbReference type="GO" id="GO:0030010">
    <property type="term" value="P:establishment of cell polarity"/>
    <property type="evidence" value="ECO:0007669"/>
    <property type="project" value="TreeGrafter"/>
</dbReference>
<feature type="compositionally biased region" description="Polar residues" evidence="5">
    <location>
        <begin position="553"/>
        <end position="562"/>
    </location>
</feature>
<dbReference type="GO" id="GO:0008104">
    <property type="term" value="P:intracellular protein localization"/>
    <property type="evidence" value="ECO:0007669"/>
    <property type="project" value="TreeGrafter"/>
</dbReference>
<protein>
    <recommendedName>
        <fullName evidence="6">PDZ domain-containing protein</fullName>
    </recommendedName>
</protein>
<dbReference type="Gene3D" id="2.30.42.10">
    <property type="match status" value="2"/>
</dbReference>
<reference evidence="7" key="1">
    <citation type="submission" date="2024-06" db="EMBL/GenBank/DDBJ databases">
        <authorList>
            <person name="Liu X."/>
            <person name="Lenzi L."/>
            <person name="Haldenby T S."/>
            <person name="Uol C."/>
        </authorList>
    </citation>
    <scope>NUCLEOTIDE SEQUENCE</scope>
</reference>
<feature type="region of interest" description="Disordered" evidence="5">
    <location>
        <begin position="553"/>
        <end position="695"/>
    </location>
</feature>
<dbReference type="InterPro" id="IPR021922">
    <property type="entry name" value="Par3/HAL_N"/>
</dbReference>
<dbReference type="InterPro" id="IPR001478">
    <property type="entry name" value="PDZ"/>
</dbReference>
<feature type="compositionally biased region" description="Low complexity" evidence="5">
    <location>
        <begin position="1224"/>
        <end position="1249"/>
    </location>
</feature>